<evidence type="ECO:0000256" key="9">
    <source>
        <dbReference type="ARBA" id="ARBA00023136"/>
    </source>
</evidence>
<dbReference type="OrthoDB" id="9808289at2"/>
<feature type="transmembrane region" description="Helical" evidence="14">
    <location>
        <begin position="116"/>
        <end position="137"/>
    </location>
</feature>
<dbReference type="Pfam" id="PF02673">
    <property type="entry name" value="BacA"/>
    <property type="match status" value="1"/>
</dbReference>
<accession>A0A0N7MWH6</accession>
<evidence type="ECO:0000256" key="10">
    <source>
        <dbReference type="ARBA" id="ARBA00023251"/>
    </source>
</evidence>
<comment type="function">
    <text evidence="14">Catalyzes the dephosphorylation of undecaprenyl diphosphate (UPP). Confers resistance to bacitracin.</text>
</comment>
<feature type="transmembrane region" description="Helical" evidence="14">
    <location>
        <begin position="190"/>
        <end position="209"/>
    </location>
</feature>
<evidence type="ECO:0000256" key="11">
    <source>
        <dbReference type="ARBA" id="ARBA00032707"/>
    </source>
</evidence>
<comment type="miscellaneous">
    <text evidence="14">Bacitracin is thought to be involved in the inhibition of peptidoglycan synthesis by sequestering undecaprenyl diphosphate, thereby reducing the pool of lipid carrier available.</text>
</comment>
<keyword evidence="9 14" id="KW-0472">Membrane</keyword>
<keyword evidence="8 14" id="KW-1133">Transmembrane helix</keyword>
<dbReference type="GO" id="GO:0009252">
    <property type="term" value="P:peptidoglycan biosynthetic process"/>
    <property type="evidence" value="ECO:0007669"/>
    <property type="project" value="UniProtKB-KW"/>
</dbReference>
<keyword evidence="5 14" id="KW-1003">Cell membrane</keyword>
<keyword evidence="16" id="KW-1185">Reference proteome</keyword>
<evidence type="ECO:0000256" key="12">
    <source>
        <dbReference type="ARBA" id="ARBA00032932"/>
    </source>
</evidence>
<comment type="similarity">
    <text evidence="2 14">Belongs to the UppP family.</text>
</comment>
<dbReference type="Proteomes" id="UP000199197">
    <property type="component" value="Unassembled WGS sequence"/>
</dbReference>
<keyword evidence="10 14" id="KW-0046">Antibiotic resistance</keyword>
<evidence type="ECO:0000256" key="5">
    <source>
        <dbReference type="ARBA" id="ARBA00022475"/>
    </source>
</evidence>
<evidence type="ECO:0000256" key="3">
    <source>
        <dbReference type="ARBA" id="ARBA00012374"/>
    </source>
</evidence>
<reference evidence="16" key="1">
    <citation type="submission" date="2015-11" db="EMBL/GenBank/DDBJ databases">
        <authorList>
            <person name="Varghese N."/>
        </authorList>
    </citation>
    <scope>NUCLEOTIDE SEQUENCE [LARGE SCALE GENOMIC DNA]</scope>
    <source>
        <strain evidence="16">JGI-23</strain>
    </source>
</reference>
<evidence type="ECO:0000313" key="16">
    <source>
        <dbReference type="Proteomes" id="UP000199197"/>
    </source>
</evidence>
<evidence type="ECO:0000256" key="4">
    <source>
        <dbReference type="ARBA" id="ARBA00021581"/>
    </source>
</evidence>
<evidence type="ECO:0000256" key="2">
    <source>
        <dbReference type="ARBA" id="ARBA00010621"/>
    </source>
</evidence>
<dbReference type="PANTHER" id="PTHR30622:SF2">
    <property type="entry name" value="UNDECAPRENYL-DIPHOSPHATASE"/>
    <property type="match status" value="1"/>
</dbReference>
<dbReference type="GO" id="GO:0050380">
    <property type="term" value="F:undecaprenyl-diphosphatase activity"/>
    <property type="evidence" value="ECO:0007669"/>
    <property type="project" value="UniProtKB-UniRule"/>
</dbReference>
<evidence type="ECO:0000256" key="1">
    <source>
        <dbReference type="ARBA" id="ARBA00004651"/>
    </source>
</evidence>
<comment type="subcellular location">
    <subcellularLocation>
        <location evidence="1 14">Cell membrane</location>
        <topology evidence="1 14">Multi-pass membrane protein</topology>
    </subcellularLocation>
</comment>
<dbReference type="GO" id="GO:0071555">
    <property type="term" value="P:cell wall organization"/>
    <property type="evidence" value="ECO:0007669"/>
    <property type="project" value="UniProtKB-KW"/>
</dbReference>
<feature type="transmembrane region" description="Helical" evidence="14">
    <location>
        <begin position="251"/>
        <end position="269"/>
    </location>
</feature>
<keyword evidence="6 14" id="KW-0812">Transmembrane</keyword>
<dbReference type="RefSeq" id="WP_092348058.1">
    <property type="nucleotide sequence ID" value="NZ_CZVW01000004.1"/>
</dbReference>
<dbReference type="GO" id="GO:0005886">
    <property type="term" value="C:plasma membrane"/>
    <property type="evidence" value="ECO:0007669"/>
    <property type="project" value="UniProtKB-SubCell"/>
</dbReference>
<evidence type="ECO:0000313" key="15">
    <source>
        <dbReference type="EMBL" id="CUS98667.1"/>
    </source>
</evidence>
<dbReference type="InterPro" id="IPR003824">
    <property type="entry name" value="UppP"/>
</dbReference>
<protein>
    <recommendedName>
        <fullName evidence="4 14">Undecaprenyl-diphosphatase</fullName>
        <ecNumber evidence="3 14">3.6.1.27</ecNumber>
    </recommendedName>
    <alternativeName>
        <fullName evidence="12 14">Bacitracin resistance protein</fullName>
    </alternativeName>
    <alternativeName>
        <fullName evidence="11 14">Undecaprenyl pyrophosphate phosphatase</fullName>
    </alternativeName>
</protein>
<evidence type="ECO:0000256" key="14">
    <source>
        <dbReference type="HAMAP-Rule" id="MF_01006"/>
    </source>
</evidence>
<sequence>MSYIESVILAILQGLTEFLPISSSGHLVLAEHLLGIKKSGIDFEVFVHFGTMLSVVLIFWKDIFEILRSFFTKIFQIGKLKDNFQNDANFKTAILIIWASIPAGVVGVLFEEKIESVFQSPKLTSLFLIITGIILFSTRFTKNTPEKDFNFSSSFLIGLAQAFAILPGISRSGTTISAGMLVGINGVKSARFSFLLSLPAIFGATLLKTKEIIEFSLFDKLPQLLLSSLIAFITGYVAIKFLLKIISRGNFSTFAYYCAIVGLLGLIFLK</sequence>
<organism evidence="15 16">
    <name type="scientific">Candidatus Chryseopegocella kryptomonas</name>
    <dbReference type="NCBI Taxonomy" id="1633643"/>
    <lineage>
        <taxon>Bacteria</taxon>
        <taxon>Pseudomonadati</taxon>
        <taxon>Candidatus Kryptoniota</taxon>
        <taxon>Candidatus Chryseopegocella</taxon>
    </lineage>
</organism>
<comment type="catalytic activity">
    <reaction evidence="13 14">
        <text>di-trans,octa-cis-undecaprenyl diphosphate + H2O = di-trans,octa-cis-undecaprenyl phosphate + phosphate + H(+)</text>
        <dbReference type="Rhea" id="RHEA:28094"/>
        <dbReference type="ChEBI" id="CHEBI:15377"/>
        <dbReference type="ChEBI" id="CHEBI:15378"/>
        <dbReference type="ChEBI" id="CHEBI:43474"/>
        <dbReference type="ChEBI" id="CHEBI:58405"/>
        <dbReference type="ChEBI" id="CHEBI:60392"/>
        <dbReference type="EC" id="3.6.1.27"/>
    </reaction>
</comment>
<gene>
    <name evidence="14" type="primary">uppP</name>
    <name evidence="15" type="ORF">JGI23_00530</name>
</gene>
<keyword evidence="7 14" id="KW-0378">Hydrolase</keyword>
<name>A0A0N7MWH6_9BACT</name>
<evidence type="ECO:0000256" key="7">
    <source>
        <dbReference type="ARBA" id="ARBA00022801"/>
    </source>
</evidence>
<feature type="transmembrane region" description="Helical" evidence="14">
    <location>
        <begin position="88"/>
        <end position="110"/>
    </location>
</feature>
<dbReference type="EMBL" id="CZVW01000004">
    <property type="protein sequence ID" value="CUS98667.1"/>
    <property type="molecule type" value="Genomic_DNA"/>
</dbReference>
<evidence type="ECO:0000256" key="8">
    <source>
        <dbReference type="ARBA" id="ARBA00022989"/>
    </source>
</evidence>
<keyword evidence="14" id="KW-0961">Cell wall biogenesis/degradation</keyword>
<dbReference type="EC" id="3.6.1.27" evidence="3 14"/>
<dbReference type="GO" id="GO:0008360">
    <property type="term" value="P:regulation of cell shape"/>
    <property type="evidence" value="ECO:0007669"/>
    <property type="project" value="UniProtKB-KW"/>
</dbReference>
<dbReference type="PANTHER" id="PTHR30622">
    <property type="entry name" value="UNDECAPRENYL-DIPHOSPHATASE"/>
    <property type="match status" value="1"/>
</dbReference>
<dbReference type="HAMAP" id="MF_01006">
    <property type="entry name" value="Undec_diphosphatase"/>
    <property type="match status" value="1"/>
</dbReference>
<keyword evidence="14" id="KW-0573">Peptidoglycan synthesis</keyword>
<dbReference type="NCBIfam" id="TIGR00753">
    <property type="entry name" value="undec_PP_bacA"/>
    <property type="match status" value="1"/>
</dbReference>
<feature type="transmembrane region" description="Helical" evidence="14">
    <location>
        <begin position="46"/>
        <end position="67"/>
    </location>
</feature>
<proteinExistence type="inferred from homology"/>
<dbReference type="AlphaFoldDB" id="A0A0N7MWH6"/>
<evidence type="ECO:0000256" key="6">
    <source>
        <dbReference type="ARBA" id="ARBA00022692"/>
    </source>
</evidence>
<evidence type="ECO:0000256" key="13">
    <source>
        <dbReference type="ARBA" id="ARBA00047594"/>
    </source>
</evidence>
<feature type="transmembrane region" description="Helical" evidence="14">
    <location>
        <begin position="221"/>
        <end position="239"/>
    </location>
</feature>
<dbReference type="GO" id="GO:0046677">
    <property type="term" value="P:response to antibiotic"/>
    <property type="evidence" value="ECO:0007669"/>
    <property type="project" value="UniProtKB-UniRule"/>
</dbReference>
<keyword evidence="14" id="KW-0133">Cell shape</keyword>